<gene>
    <name evidence="1" type="ORF">METZ01_LOCUS15222</name>
</gene>
<proteinExistence type="predicted"/>
<dbReference type="EMBL" id="UINC01000865">
    <property type="protein sequence ID" value="SUZ62368.1"/>
    <property type="molecule type" value="Genomic_DNA"/>
</dbReference>
<organism evidence="1">
    <name type="scientific">marine metagenome</name>
    <dbReference type="NCBI Taxonomy" id="408172"/>
    <lineage>
        <taxon>unclassified sequences</taxon>
        <taxon>metagenomes</taxon>
        <taxon>ecological metagenomes</taxon>
    </lineage>
</organism>
<accession>A0A381P837</accession>
<sequence length="57" mass="6760">MNLKAVRLVGVWERRVFYEFAMLVVNTQRMFSRYQLTGFDVARFQLGYRSRLGPVGE</sequence>
<reference evidence="1" key="1">
    <citation type="submission" date="2018-05" db="EMBL/GenBank/DDBJ databases">
        <authorList>
            <person name="Lanie J.A."/>
            <person name="Ng W.-L."/>
            <person name="Kazmierczak K.M."/>
            <person name="Andrzejewski T.M."/>
            <person name="Davidsen T.M."/>
            <person name="Wayne K.J."/>
            <person name="Tettelin H."/>
            <person name="Glass J.I."/>
            <person name="Rusch D."/>
            <person name="Podicherti R."/>
            <person name="Tsui H.-C.T."/>
            <person name="Winkler M.E."/>
        </authorList>
    </citation>
    <scope>NUCLEOTIDE SEQUENCE</scope>
</reference>
<protein>
    <submittedName>
        <fullName evidence="1">Uncharacterized protein</fullName>
    </submittedName>
</protein>
<evidence type="ECO:0000313" key="1">
    <source>
        <dbReference type="EMBL" id="SUZ62368.1"/>
    </source>
</evidence>
<dbReference type="AlphaFoldDB" id="A0A381P837"/>
<name>A0A381P837_9ZZZZ</name>